<dbReference type="Proteomes" id="UP000094236">
    <property type="component" value="Unassembled WGS sequence"/>
</dbReference>
<gene>
    <name evidence="2" type="ORF">PACTADRAFT_3674</name>
</gene>
<accession>A0A1E4TST2</accession>
<protein>
    <submittedName>
        <fullName evidence="2">Uncharacterized protein</fullName>
    </submittedName>
</protein>
<keyword evidence="3" id="KW-1185">Reference proteome</keyword>
<reference evidence="3" key="1">
    <citation type="submission" date="2016-05" db="EMBL/GenBank/DDBJ databases">
        <title>Comparative genomics of biotechnologically important yeasts.</title>
        <authorList>
            <consortium name="DOE Joint Genome Institute"/>
            <person name="Riley R."/>
            <person name="Haridas S."/>
            <person name="Wolfe K.H."/>
            <person name="Lopes M.R."/>
            <person name="Hittinger C.T."/>
            <person name="Goker M."/>
            <person name="Salamov A."/>
            <person name="Wisecaver J."/>
            <person name="Long T.M."/>
            <person name="Aerts A.L."/>
            <person name="Barry K."/>
            <person name="Choi C."/>
            <person name="Clum A."/>
            <person name="Coughlan A.Y."/>
            <person name="Deshpande S."/>
            <person name="Douglass A.P."/>
            <person name="Hanson S.J."/>
            <person name="Klenk H.-P."/>
            <person name="Labutti K."/>
            <person name="Lapidus A."/>
            <person name="Lindquist E."/>
            <person name="Lipzen A."/>
            <person name="Meier-Kolthoff J.P."/>
            <person name="Ohm R.A."/>
            <person name="Otillar R.P."/>
            <person name="Pangilinan J."/>
            <person name="Peng Y."/>
            <person name="Rokas A."/>
            <person name="Rosa C.A."/>
            <person name="Scheuner C."/>
            <person name="Sibirny A.A."/>
            <person name="Slot J.C."/>
            <person name="Stielow J.B."/>
            <person name="Sun H."/>
            <person name="Kurtzman C.P."/>
            <person name="Blackwell M."/>
            <person name="Grigoriev I.V."/>
            <person name="Jeffries T.W."/>
        </authorList>
    </citation>
    <scope>NUCLEOTIDE SEQUENCE [LARGE SCALE GENOMIC DNA]</scope>
    <source>
        <strain evidence="3">NRRL Y-2460</strain>
    </source>
</reference>
<sequence length="114" mass="13106">MPNDGNGDNSDMGNSLKEQLLNPKLRANTPLDKLFEEIAKFIKNDDDNNNNNNNQDTIKNLYIKLDGKNCNDLNFNGNNVNHDFYMRFTVIDKLLDYLLQIQKLSNEKKIKGKG</sequence>
<name>A0A1E4TST2_PACTA</name>
<organism evidence="2 3">
    <name type="scientific">Pachysolen tannophilus NRRL Y-2460</name>
    <dbReference type="NCBI Taxonomy" id="669874"/>
    <lineage>
        <taxon>Eukaryota</taxon>
        <taxon>Fungi</taxon>
        <taxon>Dikarya</taxon>
        <taxon>Ascomycota</taxon>
        <taxon>Saccharomycotina</taxon>
        <taxon>Pichiomycetes</taxon>
        <taxon>Pachysolenaceae</taxon>
        <taxon>Pachysolen</taxon>
    </lineage>
</organism>
<dbReference type="EMBL" id="KV454015">
    <property type="protein sequence ID" value="ODV94784.1"/>
    <property type="molecule type" value="Genomic_DNA"/>
</dbReference>
<evidence type="ECO:0000313" key="3">
    <source>
        <dbReference type="Proteomes" id="UP000094236"/>
    </source>
</evidence>
<proteinExistence type="predicted"/>
<feature type="compositionally biased region" description="Low complexity" evidence="1">
    <location>
        <begin position="1"/>
        <end position="15"/>
    </location>
</feature>
<evidence type="ECO:0000313" key="2">
    <source>
        <dbReference type="EMBL" id="ODV94784.1"/>
    </source>
</evidence>
<evidence type="ECO:0000256" key="1">
    <source>
        <dbReference type="SAM" id="MobiDB-lite"/>
    </source>
</evidence>
<dbReference type="AlphaFoldDB" id="A0A1E4TST2"/>
<feature type="region of interest" description="Disordered" evidence="1">
    <location>
        <begin position="1"/>
        <end position="24"/>
    </location>
</feature>